<feature type="domain" description="Fumarate lyase N-terminal" evidence="4">
    <location>
        <begin position="25"/>
        <end position="305"/>
    </location>
</feature>
<dbReference type="PRINTS" id="PR00145">
    <property type="entry name" value="ARGSUCLYASE"/>
</dbReference>
<dbReference type="PANTHER" id="PTHR43814">
    <property type="entry name" value="ARGININOSUCCINATE LYASE"/>
    <property type="match status" value="1"/>
</dbReference>
<reference evidence="6" key="1">
    <citation type="journal article" date="2020" name="mSystems">
        <title>Genome- and Community-Level Interaction Insights into Carbon Utilization and Element Cycling Functions of Hydrothermarchaeota in Hydrothermal Sediment.</title>
        <authorList>
            <person name="Zhou Z."/>
            <person name="Liu Y."/>
            <person name="Xu W."/>
            <person name="Pan J."/>
            <person name="Luo Z.H."/>
            <person name="Li M."/>
        </authorList>
    </citation>
    <scope>NUCLEOTIDE SEQUENCE [LARGE SCALE GENOMIC DNA]</scope>
    <source>
        <strain evidence="6">SpSt-1038</strain>
    </source>
</reference>
<comment type="subcellular location">
    <subcellularLocation>
        <location evidence="1">Cytoplasm</location>
    </subcellularLocation>
</comment>
<evidence type="ECO:0000313" key="6">
    <source>
        <dbReference type="EMBL" id="HHI49568.1"/>
    </source>
</evidence>
<keyword evidence="3" id="KW-0175">Coiled coil</keyword>
<keyword evidence="1" id="KW-0055">Arginine biosynthesis</keyword>
<dbReference type="CDD" id="cd01359">
    <property type="entry name" value="Argininosuccinate_lyase"/>
    <property type="match status" value="1"/>
</dbReference>
<sequence length="502" mass="54315">MPVGPALKITRGGRLSGDLTGDVARFTSSAEHDHYIADAVIEINKAHVLALASSKCIGKGDVTALLSALGSLSGKVKHVPPEMEDIHMVVEEEVTRLVGQETGGKMHTGKSRNDQVATAIRMRLRAFVIEICDGIISLQRSLLKRAASPEGRAVVPGYTHLQHAQPVTIAHWLLAHHDSIKRSFDRLICSYPRVNLCPMGSAALAGTGFNIDRSEVAGYLGFDGLLENTMDAVSSRDFAIEVVSSLAILMVDLSRFAEEMIVWSSSEFGYIDLPDDHASTSSIMPQKKNPVTLEIVRAKCGSVLGDLVSIVAIMKALPLAYNLDMQELTPHLWDACESVSLSVRVLADFVDKVKFNESKIRASLDKGSSVATELADVLVREGGIPFRKAHHVVGSLVRTLSGEGLSLSEVDPERLRAMILAESGIDLPKGSVERAVSPEMNVNVRNVRGGPSYAEAKRMIIERVRSLEGEEKTVAAIRDKIDKAKEAMAKEIEAILRSGASE</sequence>
<dbReference type="InterPro" id="IPR024083">
    <property type="entry name" value="Fumarase/histidase_N"/>
</dbReference>
<dbReference type="InterPro" id="IPR008948">
    <property type="entry name" value="L-Aspartase-like"/>
</dbReference>
<dbReference type="UniPathway" id="UPA00068">
    <property type="reaction ID" value="UER00114"/>
</dbReference>
<evidence type="ECO:0000259" key="4">
    <source>
        <dbReference type="Pfam" id="PF00206"/>
    </source>
</evidence>
<organism evidence="6">
    <name type="scientific">Candidatus Methanosuratincola petrocarbonis</name>
    <name type="common">ex Vanwonterghem et al. 2016</name>
    <dbReference type="NCBI Taxonomy" id="1867261"/>
    <lineage>
        <taxon>Archaea</taxon>
        <taxon>Thermoproteota</taxon>
        <taxon>Methanosuratincolia</taxon>
        <taxon>Candidatus Methanomethylicales</taxon>
        <taxon>Candidatus Methanomethylicaceae</taxon>
        <taxon>Candidatus Methanosuratincola (ex Vanwonterghem et al. 2016)</taxon>
    </lineage>
</organism>
<comment type="similarity">
    <text evidence="1">Belongs to the lyase 1 family. Argininosuccinate lyase subfamily.</text>
</comment>
<evidence type="ECO:0000259" key="5">
    <source>
        <dbReference type="Pfam" id="PF14698"/>
    </source>
</evidence>
<gene>
    <name evidence="1 6" type="primary">argH</name>
    <name evidence="6" type="ORF">ENL91_05290</name>
</gene>
<dbReference type="Pfam" id="PF14698">
    <property type="entry name" value="ASL_C2"/>
    <property type="match status" value="1"/>
</dbReference>
<dbReference type="GO" id="GO:0005829">
    <property type="term" value="C:cytosol"/>
    <property type="evidence" value="ECO:0007669"/>
    <property type="project" value="TreeGrafter"/>
</dbReference>
<feature type="domain" description="Argininosuccinate lyase C-terminal" evidence="5">
    <location>
        <begin position="369"/>
        <end position="439"/>
    </location>
</feature>
<name>A0A7J3V0C0_9CREN</name>
<dbReference type="PANTHER" id="PTHR43814:SF1">
    <property type="entry name" value="ARGININOSUCCINATE LYASE"/>
    <property type="match status" value="1"/>
</dbReference>
<keyword evidence="1" id="KW-0963">Cytoplasm</keyword>
<protein>
    <recommendedName>
        <fullName evidence="1 2">Argininosuccinate lyase</fullName>
        <shortName evidence="1">ASAL</shortName>
        <ecNumber evidence="1 2">4.3.2.1</ecNumber>
    </recommendedName>
    <alternativeName>
        <fullName evidence="1">Arginosuccinase</fullName>
    </alternativeName>
</protein>
<comment type="caution">
    <text evidence="6">The sequence shown here is derived from an EMBL/GenBank/DDBJ whole genome shotgun (WGS) entry which is preliminary data.</text>
</comment>
<dbReference type="SUPFAM" id="SSF48557">
    <property type="entry name" value="L-aspartase-like"/>
    <property type="match status" value="1"/>
</dbReference>
<evidence type="ECO:0000256" key="1">
    <source>
        <dbReference type="HAMAP-Rule" id="MF_00006"/>
    </source>
</evidence>
<evidence type="ECO:0000256" key="2">
    <source>
        <dbReference type="NCBIfam" id="TIGR00838"/>
    </source>
</evidence>
<dbReference type="InterPro" id="IPR009049">
    <property type="entry name" value="Argininosuccinate_lyase"/>
</dbReference>
<dbReference type="InterPro" id="IPR029419">
    <property type="entry name" value="Arg_succ_lyase_C"/>
</dbReference>
<dbReference type="HAMAP" id="MF_00006">
    <property type="entry name" value="Arg_succ_lyase"/>
    <property type="match status" value="1"/>
</dbReference>
<dbReference type="Pfam" id="PF00206">
    <property type="entry name" value="Lyase_1"/>
    <property type="match status" value="1"/>
</dbReference>
<keyword evidence="1 6" id="KW-0456">Lyase</keyword>
<dbReference type="GO" id="GO:0004056">
    <property type="term" value="F:argininosuccinate lyase activity"/>
    <property type="evidence" value="ECO:0007669"/>
    <property type="project" value="UniProtKB-UniRule"/>
</dbReference>
<proteinExistence type="inferred from homology"/>
<dbReference type="EMBL" id="DRVT01000057">
    <property type="protein sequence ID" value="HHI49568.1"/>
    <property type="molecule type" value="Genomic_DNA"/>
</dbReference>
<dbReference type="PRINTS" id="PR00149">
    <property type="entry name" value="FUMRATELYASE"/>
</dbReference>
<dbReference type="InterPro" id="IPR022761">
    <property type="entry name" value="Fumarate_lyase_N"/>
</dbReference>
<dbReference type="AlphaFoldDB" id="A0A7J3V0C0"/>
<dbReference type="Gene3D" id="1.10.40.30">
    <property type="entry name" value="Fumarase/aspartase (C-terminal domain)"/>
    <property type="match status" value="1"/>
</dbReference>
<evidence type="ECO:0000256" key="3">
    <source>
        <dbReference type="SAM" id="Coils"/>
    </source>
</evidence>
<dbReference type="NCBIfam" id="TIGR00838">
    <property type="entry name" value="argH"/>
    <property type="match status" value="1"/>
</dbReference>
<comment type="pathway">
    <text evidence="1">Amino-acid biosynthesis; L-arginine biosynthesis; L-arginine from L-ornithine and carbamoyl phosphate: step 3/3.</text>
</comment>
<dbReference type="Gene3D" id="1.20.200.10">
    <property type="entry name" value="Fumarase/aspartase (Central domain)"/>
    <property type="match status" value="1"/>
</dbReference>
<keyword evidence="1" id="KW-0028">Amino-acid biosynthesis</keyword>
<dbReference type="Gene3D" id="1.10.275.10">
    <property type="entry name" value="Fumarase/aspartase (N-terminal domain)"/>
    <property type="match status" value="1"/>
</dbReference>
<feature type="coiled-coil region" evidence="3">
    <location>
        <begin position="467"/>
        <end position="494"/>
    </location>
</feature>
<dbReference type="EC" id="4.3.2.1" evidence="1 2"/>
<dbReference type="InterPro" id="IPR000362">
    <property type="entry name" value="Fumarate_lyase_fam"/>
</dbReference>
<accession>A0A7J3V0C0</accession>
<dbReference type="GO" id="GO:0042450">
    <property type="term" value="P:L-arginine biosynthetic process via ornithine"/>
    <property type="evidence" value="ECO:0007669"/>
    <property type="project" value="UniProtKB-UniRule"/>
</dbReference>
<comment type="catalytic activity">
    <reaction evidence="1">
        <text>2-(N(omega)-L-arginino)succinate = fumarate + L-arginine</text>
        <dbReference type="Rhea" id="RHEA:24020"/>
        <dbReference type="ChEBI" id="CHEBI:29806"/>
        <dbReference type="ChEBI" id="CHEBI:32682"/>
        <dbReference type="ChEBI" id="CHEBI:57472"/>
        <dbReference type="EC" id="4.3.2.1"/>
    </reaction>
</comment>